<dbReference type="EMBL" id="JACMSC010000001">
    <property type="protein sequence ID" value="KAG6537691.1"/>
    <property type="molecule type" value="Genomic_DNA"/>
</dbReference>
<evidence type="ECO:0000313" key="4">
    <source>
        <dbReference type="Proteomes" id="UP000734854"/>
    </source>
</evidence>
<dbReference type="InterPro" id="IPR027443">
    <property type="entry name" value="IPNS-like_sf"/>
</dbReference>
<dbReference type="SUPFAM" id="SSF51197">
    <property type="entry name" value="Clavaminate synthase-like"/>
    <property type="match status" value="1"/>
</dbReference>
<proteinExistence type="predicted"/>
<keyword evidence="2" id="KW-0812">Transmembrane</keyword>
<organism evidence="3 4">
    <name type="scientific">Zingiber officinale</name>
    <name type="common">Ginger</name>
    <name type="synonym">Amomum zingiber</name>
    <dbReference type="NCBI Taxonomy" id="94328"/>
    <lineage>
        <taxon>Eukaryota</taxon>
        <taxon>Viridiplantae</taxon>
        <taxon>Streptophyta</taxon>
        <taxon>Embryophyta</taxon>
        <taxon>Tracheophyta</taxon>
        <taxon>Spermatophyta</taxon>
        <taxon>Magnoliopsida</taxon>
        <taxon>Liliopsida</taxon>
        <taxon>Zingiberales</taxon>
        <taxon>Zingiberaceae</taxon>
        <taxon>Zingiber</taxon>
    </lineage>
</organism>
<feature type="compositionally biased region" description="Low complexity" evidence="1">
    <location>
        <begin position="229"/>
        <end position="239"/>
    </location>
</feature>
<comment type="caution">
    <text evidence="3">The sequence shown here is derived from an EMBL/GenBank/DDBJ whole genome shotgun (WGS) entry which is preliminary data.</text>
</comment>
<name>A0A8J5LZD1_ZINOF</name>
<evidence type="ECO:0000256" key="2">
    <source>
        <dbReference type="SAM" id="Phobius"/>
    </source>
</evidence>
<dbReference type="Gene3D" id="2.60.120.330">
    <property type="entry name" value="B-lactam Antibiotic, Isopenicillin N Synthase, Chain"/>
    <property type="match status" value="1"/>
</dbReference>
<accession>A0A8J5LZD1</accession>
<gene>
    <name evidence="3" type="ORF">ZIOFF_002786</name>
</gene>
<feature type="transmembrane region" description="Helical" evidence="2">
    <location>
        <begin position="27"/>
        <end position="47"/>
    </location>
</feature>
<dbReference type="AlphaFoldDB" id="A0A8J5LZD1"/>
<reference evidence="3 4" key="1">
    <citation type="submission" date="2020-08" db="EMBL/GenBank/DDBJ databases">
        <title>Plant Genome Project.</title>
        <authorList>
            <person name="Zhang R.-G."/>
        </authorList>
    </citation>
    <scope>NUCLEOTIDE SEQUENCE [LARGE SCALE GENOMIC DNA]</scope>
    <source>
        <tissue evidence="3">Rhizome</tissue>
    </source>
</reference>
<dbReference type="Proteomes" id="UP000734854">
    <property type="component" value="Unassembled WGS sequence"/>
</dbReference>
<keyword evidence="2" id="KW-1133">Transmembrane helix</keyword>
<keyword evidence="4" id="KW-1185">Reference proteome</keyword>
<protein>
    <submittedName>
        <fullName evidence="3">Uncharacterized protein</fullName>
    </submittedName>
</protein>
<keyword evidence="2" id="KW-0472">Membrane</keyword>
<sequence length="325" mass="35699">MKAKWISLASHFTYNSLVNVHKRFTQLNAIAIMYLISSFMTVGLIGLNSLDSNSKLNTSLLSVEGLTAWTNGRVRAAPHRITVGDQNLIRYAAILFSVPQDDYVIQAPAELVDNAHPSLFNPYKYGDFLGFLLTEEGVKAEDKLTPYRRVVRVVRFFFPSSLGHARHTLTPSPCSLARENTADSLFSDVGCPSHCQLRAALVDPGHLSPSLLSSRPPPPSTHAAASGVPSSSNRLSPSPRRCHRPASPSPRRGHVVEFLPLMPHRPMPPLRMLPPLTSAASSPQATAAANADHTFVAGHEQQRWTRAAALLYFPLHTCHLLRLQQ</sequence>
<feature type="region of interest" description="Disordered" evidence="1">
    <location>
        <begin position="208"/>
        <end position="253"/>
    </location>
</feature>
<evidence type="ECO:0000313" key="3">
    <source>
        <dbReference type="EMBL" id="KAG6537691.1"/>
    </source>
</evidence>
<evidence type="ECO:0000256" key="1">
    <source>
        <dbReference type="SAM" id="MobiDB-lite"/>
    </source>
</evidence>